<dbReference type="AlphaFoldDB" id="A0A162L385"/>
<dbReference type="OrthoDB" id="9802525at2"/>
<evidence type="ECO:0000259" key="1">
    <source>
        <dbReference type="Pfam" id="PF00534"/>
    </source>
</evidence>
<dbReference type="Gene3D" id="3.40.50.2000">
    <property type="entry name" value="Glycogen Phosphorylase B"/>
    <property type="match status" value="2"/>
</dbReference>
<feature type="domain" description="Glycosyl transferase family 1" evidence="1">
    <location>
        <begin position="154"/>
        <end position="312"/>
    </location>
</feature>
<dbReference type="GO" id="GO:0016757">
    <property type="term" value="F:glycosyltransferase activity"/>
    <property type="evidence" value="ECO:0007669"/>
    <property type="project" value="UniProtKB-KW"/>
</dbReference>
<protein>
    <submittedName>
        <fullName evidence="2">Alpha-galactosylglucosyldiacylglycerol synthase</fullName>
        <ecNumber evidence="2">2.4.1.-</ecNumber>
    </submittedName>
</protein>
<dbReference type="EC" id="2.4.1.-" evidence="2"/>
<dbReference type="SUPFAM" id="SSF53756">
    <property type="entry name" value="UDP-Glycosyltransferase/glycogen phosphorylase"/>
    <property type="match status" value="1"/>
</dbReference>
<dbReference type="PANTHER" id="PTHR45947">
    <property type="entry name" value="SULFOQUINOVOSYL TRANSFERASE SQD2"/>
    <property type="match status" value="1"/>
</dbReference>
<dbReference type="RefSeq" id="WP_063554962.1">
    <property type="nucleotide sequence ID" value="NZ_LITT01000011.1"/>
</dbReference>
<dbReference type="CDD" id="cd03801">
    <property type="entry name" value="GT4_PimA-like"/>
    <property type="match status" value="1"/>
</dbReference>
<dbReference type="PANTHER" id="PTHR45947:SF3">
    <property type="entry name" value="SULFOQUINOVOSYL TRANSFERASE SQD2"/>
    <property type="match status" value="1"/>
</dbReference>
<dbReference type="EMBL" id="LITT01000011">
    <property type="protein sequence ID" value="OAA90522.1"/>
    <property type="molecule type" value="Genomic_DNA"/>
</dbReference>
<gene>
    <name evidence="2" type="primary">cpoA</name>
    <name evidence="2" type="ORF">WY13_01426</name>
</gene>
<organism evidence="2 3">
    <name type="scientific">Clostridium ljungdahlii</name>
    <dbReference type="NCBI Taxonomy" id="1538"/>
    <lineage>
        <taxon>Bacteria</taxon>
        <taxon>Bacillati</taxon>
        <taxon>Bacillota</taxon>
        <taxon>Clostridia</taxon>
        <taxon>Eubacteriales</taxon>
        <taxon>Clostridiaceae</taxon>
        <taxon>Clostridium</taxon>
    </lineage>
</organism>
<evidence type="ECO:0000313" key="3">
    <source>
        <dbReference type="Proteomes" id="UP000077407"/>
    </source>
</evidence>
<dbReference type="InterPro" id="IPR050194">
    <property type="entry name" value="Glycosyltransferase_grp1"/>
</dbReference>
<proteinExistence type="predicted"/>
<name>A0A162L385_9CLOT</name>
<dbReference type="Pfam" id="PF00534">
    <property type="entry name" value="Glycos_transf_1"/>
    <property type="match status" value="1"/>
</dbReference>
<keyword evidence="2" id="KW-0808">Transferase</keyword>
<dbReference type="Proteomes" id="UP000077407">
    <property type="component" value="Unassembled WGS sequence"/>
</dbReference>
<reference evidence="2 3" key="1">
    <citation type="journal article" date="2015" name="Biotechnol. Bioeng.">
        <title>Genome sequence and phenotypic characterization of Caulobacter segnis.</title>
        <authorList>
            <person name="Patel S."/>
            <person name="Fletcher B."/>
            <person name="Scott D.C."/>
            <person name="Ely B."/>
        </authorList>
    </citation>
    <scope>NUCLEOTIDE SEQUENCE [LARGE SCALE GENOMIC DNA]</scope>
    <source>
        <strain evidence="2 3">ERI-2</strain>
    </source>
</reference>
<keyword evidence="2" id="KW-0328">Glycosyltransferase</keyword>
<evidence type="ECO:0000313" key="2">
    <source>
        <dbReference type="EMBL" id="OAA90522.1"/>
    </source>
</evidence>
<comment type="caution">
    <text evidence="2">The sequence shown here is derived from an EMBL/GenBank/DDBJ whole genome shotgun (WGS) entry which is preliminary data.</text>
</comment>
<dbReference type="PATRIC" id="fig|1538.10.peg.334"/>
<sequence length="354" mass="41955">MPVINMLSSAEQVKGQGVLSAYVEQVNLVKKELQDNYEVKVNAFKLCDIMHYHTIDLKFFLSIPFAKLLGTSVAYVHFVPETIDNSLKLPYIIKKIFYKYIILFYKSVDYLVVVNPYFIDVLKRYNIEEEKIVYIPNFVSEDNFFELDEEKLKKIKQELRISLKKFVVLGVGQVQNRKGILDFIEVAKKLPQIQFIWAGGFSFGVITDGYKELKKVVENPPENVKFLGIIDREKMNNVYNIADVMFLPSYNELFPMSVLEAMALKIPVLLRDLDIYHNILFDDYLKGKNIDEFVKCIERLQDKGESYRTWCERSWKCHKFYSKEYILNMWKQFYDKIYYEKNKRRKLKGNLNEK</sequence>
<accession>A0A162L385</accession>
<dbReference type="InterPro" id="IPR001296">
    <property type="entry name" value="Glyco_trans_1"/>
</dbReference>